<evidence type="ECO:0000256" key="1">
    <source>
        <dbReference type="ARBA" id="ARBA00004123"/>
    </source>
</evidence>
<feature type="domain" description="C2H2 AKAP95-type" evidence="9">
    <location>
        <begin position="262"/>
        <end position="285"/>
    </location>
</feature>
<dbReference type="GO" id="GO:0016363">
    <property type="term" value="C:nuclear matrix"/>
    <property type="evidence" value="ECO:0007669"/>
    <property type="project" value="TreeGrafter"/>
</dbReference>
<dbReference type="Proteomes" id="UP001295444">
    <property type="component" value="Chromosome 03"/>
</dbReference>
<keyword evidence="2" id="KW-0479">Metal-binding</keyword>
<evidence type="ECO:0000313" key="10">
    <source>
        <dbReference type="EMBL" id="CAH2275319.1"/>
    </source>
</evidence>
<dbReference type="GO" id="GO:0034237">
    <property type="term" value="F:protein kinase A regulatory subunit binding"/>
    <property type="evidence" value="ECO:0007669"/>
    <property type="project" value="TreeGrafter"/>
</dbReference>
<organism evidence="10 11">
    <name type="scientific">Pelobates cultripes</name>
    <name type="common">Western spadefoot toad</name>
    <dbReference type="NCBI Taxonomy" id="61616"/>
    <lineage>
        <taxon>Eukaryota</taxon>
        <taxon>Metazoa</taxon>
        <taxon>Chordata</taxon>
        <taxon>Craniata</taxon>
        <taxon>Vertebrata</taxon>
        <taxon>Euteleostomi</taxon>
        <taxon>Amphibia</taxon>
        <taxon>Batrachia</taxon>
        <taxon>Anura</taxon>
        <taxon>Pelobatoidea</taxon>
        <taxon>Pelobatidae</taxon>
        <taxon>Pelobates</taxon>
    </lineage>
</organism>
<keyword evidence="11" id="KW-1185">Reference proteome</keyword>
<accession>A0AAD1RNU9</accession>
<dbReference type="InterPro" id="IPR007071">
    <property type="entry name" value="AKAP95"/>
</dbReference>
<evidence type="ECO:0000256" key="3">
    <source>
        <dbReference type="ARBA" id="ARBA00022737"/>
    </source>
</evidence>
<proteinExistence type="inferred from homology"/>
<evidence type="ECO:0000256" key="7">
    <source>
        <dbReference type="PROSITE-ProRule" id="PRU01140"/>
    </source>
</evidence>
<dbReference type="PROSITE" id="PS51799">
    <property type="entry name" value="ZF_C2H2_AKAP95"/>
    <property type="match status" value="1"/>
</dbReference>
<keyword evidence="5" id="KW-0862">Zinc</keyword>
<dbReference type="GO" id="GO:0003677">
    <property type="term" value="F:DNA binding"/>
    <property type="evidence" value="ECO:0007669"/>
    <property type="project" value="InterPro"/>
</dbReference>
<feature type="region of interest" description="Disordered" evidence="8">
    <location>
        <begin position="331"/>
        <end position="359"/>
    </location>
</feature>
<comment type="subcellular location">
    <subcellularLocation>
        <location evidence="1">Nucleus</location>
    </subcellularLocation>
</comment>
<dbReference type="Pfam" id="PF04988">
    <property type="entry name" value="AKAP95"/>
    <property type="match status" value="1"/>
</dbReference>
<dbReference type="GO" id="GO:0008270">
    <property type="term" value="F:zinc ion binding"/>
    <property type="evidence" value="ECO:0007669"/>
    <property type="project" value="UniProtKB-KW"/>
</dbReference>
<sequence length="408" mass="45261">MDSRARAYPGGDGYAFYDYTYDYGQGPTSFTENSWQTSYLTNPGNRATHSGLFRDASDGTFSSAGSSYDVTHHFKYGYSEPDVRYDSRREQRFLLPQQRAVTGNRGYPRGDFGASAVVRGLSRPPPLFTPGQFPDLTEHQGLRAFKVNSCFGGGIKQQRRKWSRKFRSVQKTSLKDGGAPEKKQKTLTSTEDTDLKDSDTEAVCLDGETEVVGKSPKAQMTSARQVLISDFPVTVRYVQKNIGLCSCLGMEHFVKKVEAAHCAACDMFIPMHSTTLQRHLKSPLHNQNCRNMMEQSKKCALAVARSILNNKLMNEKLDRYIKGENPFTEDRKENISGSNVAEMSASHKEGGASASSAPVMEADCSLEEDNTLEAPGGTVYKSHQLEVPQSTMEEESMLDSLALTQENI</sequence>
<dbReference type="PANTHER" id="PTHR12190:SF4">
    <property type="entry name" value="A-KINASE ANCHOR PROTEIN 8-LIKE"/>
    <property type="match status" value="1"/>
</dbReference>
<evidence type="ECO:0000259" key="9">
    <source>
        <dbReference type="PROSITE" id="PS51799"/>
    </source>
</evidence>
<dbReference type="PANTHER" id="PTHR12190">
    <property type="entry name" value="A-KINASE ANCHOR PROTEIN AKAP 8"/>
    <property type="match status" value="1"/>
</dbReference>
<dbReference type="InterPro" id="IPR034736">
    <property type="entry name" value="ZF_C2H2_AKAP95"/>
</dbReference>
<reference evidence="10" key="1">
    <citation type="submission" date="2022-03" db="EMBL/GenBank/DDBJ databases">
        <authorList>
            <person name="Alioto T."/>
            <person name="Alioto T."/>
            <person name="Gomez Garrido J."/>
        </authorList>
    </citation>
    <scope>NUCLEOTIDE SEQUENCE</scope>
</reference>
<evidence type="ECO:0000256" key="6">
    <source>
        <dbReference type="ARBA" id="ARBA00023242"/>
    </source>
</evidence>
<evidence type="ECO:0000256" key="2">
    <source>
        <dbReference type="ARBA" id="ARBA00022723"/>
    </source>
</evidence>
<evidence type="ECO:0000256" key="5">
    <source>
        <dbReference type="ARBA" id="ARBA00022833"/>
    </source>
</evidence>
<gene>
    <name evidence="10" type="ORF">PECUL_23A060893</name>
</gene>
<keyword evidence="6" id="KW-0539">Nucleus</keyword>
<evidence type="ECO:0000256" key="8">
    <source>
        <dbReference type="SAM" id="MobiDB-lite"/>
    </source>
</evidence>
<keyword evidence="4 7" id="KW-0863">Zinc-finger</keyword>
<evidence type="ECO:0000256" key="4">
    <source>
        <dbReference type="ARBA" id="ARBA00022771"/>
    </source>
</evidence>
<name>A0AAD1RNU9_PELCU</name>
<protein>
    <submittedName>
        <fullName evidence="10">A-kinase anchor 8-like</fullName>
    </submittedName>
</protein>
<dbReference type="EMBL" id="OW240914">
    <property type="protein sequence ID" value="CAH2275319.1"/>
    <property type="molecule type" value="Genomic_DNA"/>
</dbReference>
<comment type="similarity">
    <text evidence="7">Belongs to the AKAP95 family.</text>
</comment>
<feature type="region of interest" description="Disordered" evidence="8">
    <location>
        <begin position="169"/>
        <end position="193"/>
    </location>
</feature>
<evidence type="ECO:0000313" key="11">
    <source>
        <dbReference type="Proteomes" id="UP001295444"/>
    </source>
</evidence>
<dbReference type="AlphaFoldDB" id="A0AAD1RNU9"/>
<keyword evidence="3" id="KW-0677">Repeat</keyword>
<feature type="region of interest" description="Disordered" evidence="8">
    <location>
        <begin position="389"/>
        <end position="408"/>
    </location>
</feature>